<dbReference type="STRING" id="1173027.Mic7113_0035"/>
<dbReference type="HOGENOM" id="CLU_093454_0_0_3"/>
<dbReference type="Proteomes" id="UP000010471">
    <property type="component" value="Chromosome"/>
</dbReference>
<reference evidence="1 2" key="1">
    <citation type="submission" date="2012-06" db="EMBL/GenBank/DDBJ databases">
        <title>Finished chromosome of genome of Microcoleus sp. PCC 7113.</title>
        <authorList>
            <consortium name="US DOE Joint Genome Institute"/>
            <person name="Gugger M."/>
            <person name="Coursin T."/>
            <person name="Rippka R."/>
            <person name="Tandeau De Marsac N."/>
            <person name="Huntemann M."/>
            <person name="Wei C.-L."/>
            <person name="Han J."/>
            <person name="Detter J.C."/>
            <person name="Han C."/>
            <person name="Tapia R."/>
            <person name="Chen A."/>
            <person name="Kyrpides N."/>
            <person name="Mavromatis K."/>
            <person name="Markowitz V."/>
            <person name="Szeto E."/>
            <person name="Ivanova N."/>
            <person name="Pagani I."/>
            <person name="Pati A."/>
            <person name="Goodwin L."/>
            <person name="Nordberg H.P."/>
            <person name="Cantor M.N."/>
            <person name="Hua S.X."/>
            <person name="Woyke T."/>
            <person name="Kerfeld C.A."/>
        </authorList>
    </citation>
    <scope>NUCLEOTIDE SEQUENCE [LARGE SCALE GENOMIC DNA]</scope>
    <source>
        <strain evidence="1 2">PCC 7113</strain>
    </source>
</reference>
<dbReference type="AlphaFoldDB" id="K9W6X9"/>
<sequence length="220" mass="24193">MSRQNDIGRRSTFKNLTPQPFFPFSVGQLAITKSSVPWIAIASLLALVIPNRPAVALNEFQLCAAQLVRLARVSPEGAVAACSDTLNPKEISRCVVTIHKLTPTLTPDALVACKRVRRPVELSRCMFDITDNTRDSQPITVLDYCRRSLLPLRYAQCVVGLSRETDFSSGQVMESCIRAEDFPGNLYPNVVPLPPQKPTVPVIVPKIPPTPPANPMNSNF</sequence>
<keyword evidence="2" id="KW-1185">Reference proteome</keyword>
<dbReference type="OrthoDB" id="425719at2"/>
<dbReference type="EMBL" id="CP003630">
    <property type="protein sequence ID" value="AFZ15978.1"/>
    <property type="molecule type" value="Genomic_DNA"/>
</dbReference>
<name>K9W6X9_9CYAN</name>
<organism evidence="1 2">
    <name type="scientific">Allocoleopsis franciscana PCC 7113</name>
    <dbReference type="NCBI Taxonomy" id="1173027"/>
    <lineage>
        <taxon>Bacteria</taxon>
        <taxon>Bacillati</taxon>
        <taxon>Cyanobacteriota</taxon>
        <taxon>Cyanophyceae</taxon>
        <taxon>Coleofasciculales</taxon>
        <taxon>Coleofasciculaceae</taxon>
        <taxon>Allocoleopsis</taxon>
        <taxon>Allocoleopsis franciscana</taxon>
    </lineage>
</organism>
<gene>
    <name evidence="1" type="ORF">Mic7113_0035</name>
</gene>
<dbReference type="RefSeq" id="WP_015180142.1">
    <property type="nucleotide sequence ID" value="NC_019738.1"/>
</dbReference>
<accession>K9W6X9</accession>
<dbReference type="KEGG" id="mic:Mic7113_0035"/>
<protein>
    <submittedName>
        <fullName evidence="1">Uncharacterized protein</fullName>
    </submittedName>
</protein>
<evidence type="ECO:0000313" key="1">
    <source>
        <dbReference type="EMBL" id="AFZ15978.1"/>
    </source>
</evidence>
<proteinExistence type="predicted"/>
<evidence type="ECO:0000313" key="2">
    <source>
        <dbReference type="Proteomes" id="UP000010471"/>
    </source>
</evidence>
<dbReference type="eggNOG" id="ENOG5032T20">
    <property type="taxonomic scope" value="Bacteria"/>
</dbReference>